<accession>A0A5C4N3W2</accession>
<keyword evidence="1" id="KW-0732">Signal</keyword>
<sequence length="170" mass="18262">MTLLTAVFLLLASIALAQEPRSSLPEPAGDVLLTVTGDIAIKNSEDAALFDRAMLEALGAETIETSTVWTDGVHAYTGVPLDTLLDHLGVEEGALYATALNDYAVEIPVSDAIKGGPVVAFDVDSAPMSVRDKGPLWLIYPFDANPDYRSEVIYSRSIWQLVRIEVESGP</sequence>
<protein>
    <submittedName>
        <fullName evidence="2">Oxidoreductase</fullName>
    </submittedName>
</protein>
<dbReference type="EMBL" id="VDFV01000067">
    <property type="protein sequence ID" value="TNC61405.1"/>
    <property type="molecule type" value="Genomic_DNA"/>
</dbReference>
<evidence type="ECO:0000313" key="3">
    <source>
        <dbReference type="Proteomes" id="UP000305709"/>
    </source>
</evidence>
<keyword evidence="3" id="KW-1185">Reference proteome</keyword>
<dbReference type="AlphaFoldDB" id="A0A5C4N3W2"/>
<gene>
    <name evidence="2" type="ORF">FHG71_21135</name>
</gene>
<dbReference type="Proteomes" id="UP000305709">
    <property type="component" value="Unassembled WGS sequence"/>
</dbReference>
<name>A0A5C4N3W2_9RHOB</name>
<evidence type="ECO:0000256" key="1">
    <source>
        <dbReference type="SAM" id="SignalP"/>
    </source>
</evidence>
<evidence type="ECO:0000313" key="2">
    <source>
        <dbReference type="EMBL" id="TNC61405.1"/>
    </source>
</evidence>
<feature type="signal peptide" evidence="1">
    <location>
        <begin position="1"/>
        <end position="17"/>
    </location>
</feature>
<dbReference type="SUPFAM" id="SSF56524">
    <property type="entry name" value="Oxidoreductase molybdopterin-binding domain"/>
    <property type="match status" value="1"/>
</dbReference>
<comment type="caution">
    <text evidence="2">The sequence shown here is derived from an EMBL/GenBank/DDBJ whole genome shotgun (WGS) entry which is preliminary data.</text>
</comment>
<feature type="chain" id="PRO_5023126320" evidence="1">
    <location>
        <begin position="18"/>
        <end position="170"/>
    </location>
</feature>
<dbReference type="Gene3D" id="3.90.420.10">
    <property type="entry name" value="Oxidoreductase, molybdopterin-binding domain"/>
    <property type="match status" value="1"/>
</dbReference>
<reference evidence="2 3" key="1">
    <citation type="submission" date="2019-06" db="EMBL/GenBank/DDBJ databases">
        <authorList>
            <person name="Jiang L."/>
        </authorList>
    </citation>
    <scope>NUCLEOTIDE SEQUENCE [LARGE SCALE GENOMIC DNA]</scope>
    <source>
        <strain evidence="2 3">YIM 48858</strain>
    </source>
</reference>
<organism evidence="2 3">
    <name type="scientific">Rubellimicrobium roseum</name>
    <dbReference type="NCBI Taxonomy" id="687525"/>
    <lineage>
        <taxon>Bacteria</taxon>
        <taxon>Pseudomonadati</taxon>
        <taxon>Pseudomonadota</taxon>
        <taxon>Alphaproteobacteria</taxon>
        <taxon>Rhodobacterales</taxon>
        <taxon>Roseobacteraceae</taxon>
        <taxon>Rubellimicrobium</taxon>
    </lineage>
</organism>
<proteinExistence type="predicted"/>
<dbReference type="InterPro" id="IPR036374">
    <property type="entry name" value="OxRdtase_Mopterin-bd_sf"/>
</dbReference>
<dbReference type="OrthoDB" id="9798763at2"/>